<proteinExistence type="predicted"/>
<feature type="signal peptide" evidence="1">
    <location>
        <begin position="1"/>
        <end position="22"/>
    </location>
</feature>
<sequence length="334" mass="38674">MRSLLKACYLYITILIILSACTDSTESKVSFYHWKYNAEHNSGMASALRHPRIDNTIYMHYFDVDKTEKGVYPVYVLNDVDSAFKAYNIVPVVFVTNRSLQQEGIHIEQLSDQILSLVNEIGLHHFGSEHKTIQLDCDWSETTRDKYFQLIRSLNQHLEVVPTIRLHQIKYKTQTGVPPISHGVLMLYNMGDLKNEQQNSIIQADIVDDYIESHTTYPLTLDVALPLFSQTVIKNNRGQVRLVNRSMPEALKEDSLHFRQLDNHLFEVTRDTLYHGFYLSKGYRLKLEESGVEEILDAYSIVRDSKLKLNNVILYHLDDDVLIQVDLAKLLEKI</sequence>
<name>A0A937FYP2_9BACT</name>
<dbReference type="RefSeq" id="WP_202858119.1">
    <property type="nucleotide sequence ID" value="NZ_JAEUGD010000064.1"/>
</dbReference>
<protein>
    <recommendedName>
        <fullName evidence="4">NodB homology domain-containing protein</fullName>
    </recommendedName>
</protein>
<evidence type="ECO:0008006" key="4">
    <source>
        <dbReference type="Google" id="ProtNLM"/>
    </source>
</evidence>
<keyword evidence="1" id="KW-0732">Signal</keyword>
<feature type="chain" id="PRO_5037726604" description="NodB homology domain-containing protein" evidence="1">
    <location>
        <begin position="23"/>
        <end position="334"/>
    </location>
</feature>
<gene>
    <name evidence="2" type="ORF">JMN32_19895</name>
</gene>
<dbReference type="AlphaFoldDB" id="A0A937FYP2"/>
<dbReference type="PROSITE" id="PS51257">
    <property type="entry name" value="PROKAR_LIPOPROTEIN"/>
    <property type="match status" value="1"/>
</dbReference>
<evidence type="ECO:0000256" key="1">
    <source>
        <dbReference type="SAM" id="SignalP"/>
    </source>
</evidence>
<dbReference type="Proteomes" id="UP000614216">
    <property type="component" value="Unassembled WGS sequence"/>
</dbReference>
<organism evidence="2 3">
    <name type="scientific">Fulvivirga marina</name>
    <dbReference type="NCBI Taxonomy" id="2494733"/>
    <lineage>
        <taxon>Bacteria</taxon>
        <taxon>Pseudomonadati</taxon>
        <taxon>Bacteroidota</taxon>
        <taxon>Cytophagia</taxon>
        <taxon>Cytophagales</taxon>
        <taxon>Fulvivirgaceae</taxon>
        <taxon>Fulvivirga</taxon>
    </lineage>
</organism>
<dbReference type="EMBL" id="JAEUGD010000064">
    <property type="protein sequence ID" value="MBL6448584.1"/>
    <property type="molecule type" value="Genomic_DNA"/>
</dbReference>
<keyword evidence="3" id="KW-1185">Reference proteome</keyword>
<accession>A0A937FYP2</accession>
<comment type="caution">
    <text evidence="2">The sequence shown here is derived from an EMBL/GenBank/DDBJ whole genome shotgun (WGS) entry which is preliminary data.</text>
</comment>
<evidence type="ECO:0000313" key="2">
    <source>
        <dbReference type="EMBL" id="MBL6448584.1"/>
    </source>
</evidence>
<reference evidence="2" key="1">
    <citation type="submission" date="2021-01" db="EMBL/GenBank/DDBJ databases">
        <title>Fulvivirga kasyanovii gen. nov., sp nov., a novel member of the phylum Bacteroidetes isolated from seawater in a mussel farm.</title>
        <authorList>
            <person name="Zhao L.-H."/>
            <person name="Wang Z.-J."/>
        </authorList>
    </citation>
    <scope>NUCLEOTIDE SEQUENCE</scope>
    <source>
        <strain evidence="2">29W222</strain>
    </source>
</reference>
<evidence type="ECO:0000313" key="3">
    <source>
        <dbReference type="Proteomes" id="UP000614216"/>
    </source>
</evidence>